<keyword evidence="5" id="KW-1015">Disulfide bond</keyword>
<keyword evidence="3" id="KW-0378">Hydrolase</keyword>
<evidence type="ECO:0000256" key="4">
    <source>
        <dbReference type="ARBA" id="ARBA00022825"/>
    </source>
</evidence>
<evidence type="ECO:0000256" key="3">
    <source>
        <dbReference type="ARBA" id="ARBA00022801"/>
    </source>
</evidence>
<evidence type="ECO:0000259" key="7">
    <source>
        <dbReference type="PROSITE" id="PS50240"/>
    </source>
</evidence>
<keyword evidence="2" id="KW-0645">Protease</keyword>
<proteinExistence type="inferred from homology"/>
<gene>
    <name evidence="8" type="primary">KLK1</name>
</gene>
<dbReference type="PRINTS" id="PR00722">
    <property type="entry name" value="CHYMOTRYPSIN"/>
</dbReference>
<comment type="similarity">
    <text evidence="1">Belongs to the peptidase S1 family. Snake venom subfamily.</text>
</comment>
<dbReference type="Proteomes" id="UP000002279">
    <property type="component" value="Chromosome 5"/>
</dbReference>
<dbReference type="FunFam" id="2.40.10.10:FF:000010">
    <property type="entry name" value="Kallikrein related peptidase 11"/>
    <property type="match status" value="1"/>
</dbReference>
<dbReference type="CDD" id="cd00190">
    <property type="entry name" value="Tryp_SPc"/>
    <property type="match status" value="1"/>
</dbReference>
<dbReference type="Ensembl" id="ENSOANT00000060735.1">
    <property type="protein sequence ID" value="ENSOANP00000035756.1"/>
    <property type="gene ID" value="ENSOANG00000046759.1"/>
</dbReference>
<dbReference type="InterPro" id="IPR001254">
    <property type="entry name" value="Trypsin_dom"/>
</dbReference>
<evidence type="ECO:0000256" key="5">
    <source>
        <dbReference type="ARBA" id="ARBA00023157"/>
    </source>
</evidence>
<dbReference type="PROSITE" id="PS50240">
    <property type="entry name" value="TRYPSIN_DOM"/>
    <property type="match status" value="1"/>
</dbReference>
<evidence type="ECO:0000313" key="9">
    <source>
        <dbReference type="Proteomes" id="UP000002279"/>
    </source>
</evidence>
<feature type="domain" description="Peptidase S1" evidence="7">
    <location>
        <begin position="57"/>
        <end position="263"/>
    </location>
</feature>
<dbReference type="PROSITE" id="PS00135">
    <property type="entry name" value="TRYPSIN_SER"/>
    <property type="match status" value="1"/>
</dbReference>
<dbReference type="InterPro" id="IPR009003">
    <property type="entry name" value="Peptidase_S1_PA"/>
</dbReference>
<dbReference type="GO" id="GO:0004252">
    <property type="term" value="F:serine-type endopeptidase activity"/>
    <property type="evidence" value="ECO:0007669"/>
    <property type="project" value="InterPro"/>
</dbReference>
<reference evidence="8" key="2">
    <citation type="submission" date="2025-08" db="UniProtKB">
        <authorList>
            <consortium name="Ensembl"/>
        </authorList>
    </citation>
    <scope>IDENTIFICATION</scope>
    <source>
        <strain evidence="8">Glennie</strain>
    </source>
</reference>
<dbReference type="GO" id="GO:0006508">
    <property type="term" value="P:proteolysis"/>
    <property type="evidence" value="ECO:0007669"/>
    <property type="project" value="UniProtKB-KW"/>
</dbReference>
<evidence type="ECO:0000256" key="1">
    <source>
        <dbReference type="ARBA" id="ARBA00009228"/>
    </source>
</evidence>
<evidence type="ECO:0000313" key="8">
    <source>
        <dbReference type="Ensembl" id="ENSOANP00000035756.1"/>
    </source>
</evidence>
<sequence>MGRPIKGPVNRSPPPLGPLHSSTSFRNYPSPADNCRAPPTTLRAPPNGTIAPPSPHHVVQLFDLDPALGEHRHYQVWLGRRLRWRTTRRGGVSSSWSKASFPHPDFNMSLVGQQENPEELDYSHDIMLLQLAEPAQFNSYIQPLTLPKAVVSTDTTCWTSGWGSISSNSAIFPSELQCVELQILPNEICDLAHPEKVTEFMLCAGLMQGGKDSCQGDSGGPLICNNTLQGITSWGHFPCGLPGKPGLSTKVFAYLDWIAKTMEDN</sequence>
<reference evidence="8 9" key="1">
    <citation type="journal article" date="2008" name="Nature">
        <title>Genome analysis of the platypus reveals unique signatures of evolution.</title>
        <authorList>
            <person name="Warren W.C."/>
            <person name="Hillier L.W."/>
            <person name="Marshall Graves J.A."/>
            <person name="Birney E."/>
            <person name="Ponting C.P."/>
            <person name="Grutzner F."/>
            <person name="Belov K."/>
            <person name="Miller W."/>
            <person name="Clarke L."/>
            <person name="Chinwalla A.T."/>
            <person name="Yang S.P."/>
            <person name="Heger A."/>
            <person name="Locke D.P."/>
            <person name="Miethke P."/>
            <person name="Waters P.D."/>
            <person name="Veyrunes F."/>
            <person name="Fulton L."/>
            <person name="Fulton B."/>
            <person name="Graves T."/>
            <person name="Wallis J."/>
            <person name="Puente X.S."/>
            <person name="Lopez-Otin C."/>
            <person name="Ordonez G.R."/>
            <person name="Eichler E.E."/>
            <person name="Chen L."/>
            <person name="Cheng Z."/>
            <person name="Deakin J.E."/>
            <person name="Alsop A."/>
            <person name="Thompson K."/>
            <person name="Kirby P."/>
            <person name="Papenfuss A.T."/>
            <person name="Wakefield M.J."/>
            <person name="Olender T."/>
            <person name="Lancet D."/>
            <person name="Huttley G.A."/>
            <person name="Smit A.F."/>
            <person name="Pask A."/>
            <person name="Temple-Smith P."/>
            <person name="Batzer M.A."/>
            <person name="Walker J.A."/>
            <person name="Konkel M.K."/>
            <person name="Harris R.S."/>
            <person name="Whittington C.M."/>
            <person name="Wong E.S."/>
            <person name="Gemmell N.J."/>
            <person name="Buschiazzo E."/>
            <person name="Vargas Jentzsch I.M."/>
            <person name="Merkel A."/>
            <person name="Schmitz J."/>
            <person name="Zemann A."/>
            <person name="Churakov G."/>
            <person name="Kriegs J.O."/>
            <person name="Brosius J."/>
            <person name="Murchison E.P."/>
            <person name="Sachidanandam R."/>
            <person name="Smith C."/>
            <person name="Hannon G.J."/>
            <person name="Tsend-Ayush E."/>
            <person name="McMillan D."/>
            <person name="Attenborough R."/>
            <person name="Rens W."/>
            <person name="Ferguson-Smith M."/>
            <person name="Lefevre C.M."/>
            <person name="Sharp J.A."/>
            <person name="Nicholas K.R."/>
            <person name="Ray D.A."/>
            <person name="Kube M."/>
            <person name="Reinhardt R."/>
            <person name="Pringle T.H."/>
            <person name="Taylor J."/>
            <person name="Jones R.C."/>
            <person name="Nixon B."/>
            <person name="Dacheux J.L."/>
            <person name="Niwa H."/>
            <person name="Sekita Y."/>
            <person name="Huang X."/>
            <person name="Stark A."/>
            <person name="Kheradpour P."/>
            <person name="Kellis M."/>
            <person name="Flicek P."/>
            <person name="Chen Y."/>
            <person name="Webber C."/>
            <person name="Hardison R."/>
            <person name="Nelson J."/>
            <person name="Hallsworth-Pepin K."/>
            <person name="Delehaunty K."/>
            <person name="Markovic C."/>
            <person name="Minx P."/>
            <person name="Feng Y."/>
            <person name="Kremitzki C."/>
            <person name="Mitreva M."/>
            <person name="Glasscock J."/>
            <person name="Wylie T."/>
            <person name="Wohldmann P."/>
            <person name="Thiru P."/>
            <person name="Nhan M.N."/>
            <person name="Pohl C.S."/>
            <person name="Smith S.M."/>
            <person name="Hou S."/>
            <person name="Nefedov M."/>
            <person name="de Jong P.J."/>
            <person name="Renfree M.B."/>
            <person name="Mardis E.R."/>
            <person name="Wilson R.K."/>
        </authorList>
    </citation>
    <scope>NUCLEOTIDE SEQUENCE [LARGE SCALE GENOMIC DNA]</scope>
    <source>
        <strain evidence="8 9">Glennie</strain>
    </source>
</reference>
<keyword evidence="9" id="KW-1185">Reference proteome</keyword>
<dbReference type="Bgee" id="ENSOANG00000046759">
    <property type="expression patterns" value="Expressed in testis and 2 other cell types or tissues"/>
</dbReference>
<dbReference type="InterPro" id="IPR033116">
    <property type="entry name" value="TRYPSIN_SER"/>
</dbReference>
<accession>A0A6I8N445</accession>
<evidence type="ECO:0000256" key="2">
    <source>
        <dbReference type="ARBA" id="ARBA00022670"/>
    </source>
</evidence>
<feature type="region of interest" description="Disordered" evidence="6">
    <location>
        <begin position="1"/>
        <end position="54"/>
    </location>
</feature>
<reference evidence="8" key="3">
    <citation type="submission" date="2025-09" db="UniProtKB">
        <authorList>
            <consortium name="Ensembl"/>
        </authorList>
    </citation>
    <scope>IDENTIFICATION</scope>
    <source>
        <strain evidence="8">Glennie</strain>
    </source>
</reference>
<dbReference type="InterPro" id="IPR001314">
    <property type="entry name" value="Peptidase_S1A"/>
</dbReference>
<name>A0A6I8N445_ORNAN</name>
<evidence type="ECO:0000256" key="6">
    <source>
        <dbReference type="SAM" id="MobiDB-lite"/>
    </source>
</evidence>
<dbReference type="SUPFAM" id="SSF50494">
    <property type="entry name" value="Trypsin-like serine proteases"/>
    <property type="match status" value="1"/>
</dbReference>
<organism evidence="8 9">
    <name type="scientific">Ornithorhynchus anatinus</name>
    <name type="common">Duckbill platypus</name>
    <dbReference type="NCBI Taxonomy" id="9258"/>
    <lineage>
        <taxon>Eukaryota</taxon>
        <taxon>Metazoa</taxon>
        <taxon>Chordata</taxon>
        <taxon>Craniata</taxon>
        <taxon>Vertebrata</taxon>
        <taxon>Euteleostomi</taxon>
        <taxon>Mammalia</taxon>
        <taxon>Monotremata</taxon>
        <taxon>Ornithorhynchidae</taxon>
        <taxon>Ornithorhynchus</taxon>
    </lineage>
</organism>
<dbReference type="SMART" id="SM00020">
    <property type="entry name" value="Tryp_SPc"/>
    <property type="match status" value="1"/>
</dbReference>
<dbReference type="InterPro" id="IPR043504">
    <property type="entry name" value="Peptidase_S1_PA_chymotrypsin"/>
</dbReference>
<protein>
    <submittedName>
        <fullName evidence="8">Kallikrein 1</fullName>
    </submittedName>
</protein>
<dbReference type="PANTHER" id="PTHR24271">
    <property type="entry name" value="KALLIKREIN-RELATED"/>
    <property type="match status" value="1"/>
</dbReference>
<dbReference type="AlphaFoldDB" id="A0A6I8N445"/>
<dbReference type="GeneTree" id="ENSGT01020000230389"/>
<keyword evidence="4" id="KW-0720">Serine protease</keyword>
<dbReference type="Pfam" id="PF00089">
    <property type="entry name" value="Trypsin"/>
    <property type="match status" value="1"/>
</dbReference>
<dbReference type="Gene3D" id="2.40.10.10">
    <property type="entry name" value="Trypsin-like serine proteases"/>
    <property type="match status" value="2"/>
</dbReference>
<dbReference type="PANTHER" id="PTHR24271:SF47">
    <property type="entry name" value="KALLIKREIN-1"/>
    <property type="match status" value="1"/>
</dbReference>